<dbReference type="PIRSF" id="PIRSF006278">
    <property type="entry name" value="ACCD_DCysDesulf"/>
    <property type="match status" value="1"/>
</dbReference>
<dbReference type="SUPFAM" id="SSF53686">
    <property type="entry name" value="Tryptophan synthase beta subunit-like PLP-dependent enzymes"/>
    <property type="match status" value="1"/>
</dbReference>
<comment type="similarity">
    <text evidence="2">Belongs to the ACC deaminase/D-cysteine desulfhydrase family.</text>
</comment>
<evidence type="ECO:0000313" key="7">
    <source>
        <dbReference type="EMBL" id="QET05013.1"/>
    </source>
</evidence>
<dbReference type="PANTHER" id="PTHR43780:SF2">
    <property type="entry name" value="1-AMINOCYCLOPROPANE-1-CARBOXYLATE DEAMINASE-RELATED"/>
    <property type="match status" value="1"/>
</dbReference>
<feature type="active site" description="Nucleophile" evidence="4">
    <location>
        <position position="82"/>
    </location>
</feature>
<evidence type="ECO:0000256" key="4">
    <source>
        <dbReference type="PIRSR" id="PIRSR006278-1"/>
    </source>
</evidence>
<dbReference type="Gene3D" id="3.40.50.1100">
    <property type="match status" value="2"/>
</dbReference>
<dbReference type="GO" id="GO:0019148">
    <property type="term" value="F:D-cysteine desulfhydrase activity"/>
    <property type="evidence" value="ECO:0007669"/>
    <property type="project" value="TreeGrafter"/>
</dbReference>
<dbReference type="OrthoDB" id="9801249at2"/>
<evidence type="ECO:0000256" key="2">
    <source>
        <dbReference type="ARBA" id="ARBA00008639"/>
    </source>
</evidence>
<evidence type="ECO:0000313" key="8">
    <source>
        <dbReference type="Proteomes" id="UP000322822"/>
    </source>
</evidence>
<protein>
    <submittedName>
        <fullName evidence="7">D-cysteine desulfhydrase family protein</fullName>
    </submittedName>
</protein>
<accession>A0A5P2HC13</accession>
<evidence type="ECO:0000259" key="6">
    <source>
        <dbReference type="Pfam" id="PF00291"/>
    </source>
</evidence>
<keyword evidence="3 5" id="KW-0663">Pyridoxal phosphate</keyword>
<dbReference type="Proteomes" id="UP000322822">
    <property type="component" value="Chromosome 2"/>
</dbReference>
<feature type="domain" description="Tryptophan synthase beta chain-like PALP" evidence="6">
    <location>
        <begin position="16"/>
        <end position="325"/>
    </location>
</feature>
<dbReference type="EMBL" id="CP044067">
    <property type="protein sequence ID" value="QET05013.1"/>
    <property type="molecule type" value="Genomic_DNA"/>
</dbReference>
<reference evidence="7 8" key="1">
    <citation type="submission" date="2019-09" db="EMBL/GenBank/DDBJ databases">
        <title>FDA dAtabase for Regulatory Grade micrObial Sequences (FDA-ARGOS): Supporting development and validation of Infectious Disease Dx tests.</title>
        <authorList>
            <person name="Sciortino C."/>
            <person name="Tallon L."/>
            <person name="Sadzewicz L."/>
            <person name="Vavikolanu K."/>
            <person name="Mehta A."/>
            <person name="Aluvathingal J."/>
            <person name="Nadendla S."/>
            <person name="Nandy P."/>
            <person name="Geyer C."/>
            <person name="Yan Y."/>
            <person name="Sichtig H."/>
        </authorList>
    </citation>
    <scope>NUCLEOTIDE SEQUENCE [LARGE SCALE GENOMIC DNA]</scope>
    <source>
        <strain evidence="7 8">FDAARGOS_664</strain>
    </source>
</reference>
<name>A0A5P2HC13_9BURK</name>
<dbReference type="PANTHER" id="PTHR43780">
    <property type="entry name" value="1-AMINOCYCLOPROPANE-1-CARBOXYLATE DEAMINASE-RELATED"/>
    <property type="match status" value="1"/>
</dbReference>
<dbReference type="RefSeq" id="WP_150375073.1">
    <property type="nucleotide sequence ID" value="NZ_CP044067.1"/>
</dbReference>
<dbReference type="InterPro" id="IPR027278">
    <property type="entry name" value="ACCD_DCysDesulf"/>
</dbReference>
<evidence type="ECO:0000256" key="3">
    <source>
        <dbReference type="ARBA" id="ARBA00022898"/>
    </source>
</evidence>
<proteinExistence type="inferred from homology"/>
<organism evidence="7 8">
    <name type="scientific">Cupriavidus pauculus</name>
    <dbReference type="NCBI Taxonomy" id="82633"/>
    <lineage>
        <taxon>Bacteria</taxon>
        <taxon>Pseudomonadati</taxon>
        <taxon>Pseudomonadota</taxon>
        <taxon>Betaproteobacteria</taxon>
        <taxon>Burkholderiales</taxon>
        <taxon>Burkholderiaceae</taxon>
        <taxon>Cupriavidus</taxon>
    </lineage>
</organism>
<comment type="cofactor">
    <cofactor evidence="1">
        <name>pyridoxal 5'-phosphate</name>
        <dbReference type="ChEBI" id="CHEBI:597326"/>
    </cofactor>
</comment>
<evidence type="ECO:0000256" key="1">
    <source>
        <dbReference type="ARBA" id="ARBA00001933"/>
    </source>
</evidence>
<feature type="modified residue" description="N6-(pyridoxal phosphate)lysine" evidence="5">
    <location>
        <position position="55"/>
    </location>
</feature>
<sequence>MNSPFDSLDRIARARLLDGPTPIQRLNRLESVLGKDVAIHVKRDDLMSLGAGGSKLRKLEFLMGDALAQGCDAFVTTGGLQSNHARLSAAACARLGLKCEVVLAPMVRYHGDGYRDNGNVLLDKLLGATVHEVPEGTDALAFAHERAAVLRSLGFKPYVAGLGGSTPVGALGYVSGARELLAQEAERGEAFSHIVLPTGSCGTHAGLSVGLAMASARPQRLQAFTVLSPRDVAMTKTRELIGHLQAQLEFASSEAADAVRIDEGQLGDDYGIPTDAMREAVRLMAQTEGLLLDPVYSGKAFAGLLHDIRHGAIPPGSSVLFIMTGGMPGLFAYREVFDADQVRRTSSSMLYLDR</sequence>
<dbReference type="AlphaFoldDB" id="A0A5P2HC13"/>
<dbReference type="Pfam" id="PF00291">
    <property type="entry name" value="PALP"/>
    <property type="match status" value="1"/>
</dbReference>
<dbReference type="InterPro" id="IPR036052">
    <property type="entry name" value="TrpB-like_PALP_sf"/>
</dbReference>
<evidence type="ECO:0000256" key="5">
    <source>
        <dbReference type="PIRSR" id="PIRSR006278-2"/>
    </source>
</evidence>
<gene>
    <name evidence="7" type="ORF">FOB72_23435</name>
</gene>
<dbReference type="InterPro" id="IPR001926">
    <property type="entry name" value="TrpB-like_PALP"/>
</dbReference>